<dbReference type="PANTHER" id="PTHR43861">
    <property type="entry name" value="TRANS-ACONITATE 2-METHYLTRANSFERASE-RELATED"/>
    <property type="match status" value="1"/>
</dbReference>
<evidence type="ECO:0000313" key="2">
    <source>
        <dbReference type="EMBL" id="PRP67766.1"/>
    </source>
</evidence>
<sequence length="278" mass="32333">MIKKTDLYLETRDHFLTQKRFEISKTSIEGLLITTPQPRDLDKYYDTSEYLSHDDSNNSLFARLYRFARKLNIKSKFKLISKYDAGGRILDVGAGNGELVKYLVQERLDAQGYEPSELARKVAYQKGVRLLDHLPVRNKQHYQVIQMFHVLEHVKDPQKLLDDLYSMLTDDGILIIALPNYESLDAKIFKSYWAGYDVPRHLYHFNEKGISNLTSSKFNLIEKRPMWFDSFYVSILSARYKKLPLAFLCGIFIGICSNIMSLLSSEPSSRIYAFKKSK</sequence>
<dbReference type="Pfam" id="PF13489">
    <property type="entry name" value="Methyltransf_23"/>
    <property type="match status" value="1"/>
</dbReference>
<dbReference type="EMBL" id="MQUC01000003">
    <property type="protein sequence ID" value="PRP67766.1"/>
    <property type="molecule type" value="Genomic_DNA"/>
</dbReference>
<keyword evidence="2" id="KW-0489">Methyltransferase</keyword>
<comment type="caution">
    <text evidence="2">The sequence shown here is derived from an EMBL/GenBank/DDBJ whole genome shotgun (WGS) entry which is preliminary data.</text>
</comment>
<dbReference type="OrthoDB" id="2370471at2"/>
<keyword evidence="1" id="KW-1133">Transmembrane helix</keyword>
<name>A0A2S9WWK8_9FLAO</name>
<keyword evidence="1" id="KW-0472">Membrane</keyword>
<dbReference type="SUPFAM" id="SSF53335">
    <property type="entry name" value="S-adenosyl-L-methionine-dependent methyltransferases"/>
    <property type="match status" value="1"/>
</dbReference>
<accession>A0A2S9WWK8</accession>
<proteinExistence type="predicted"/>
<protein>
    <submittedName>
        <fullName evidence="2">Methyltransferase</fullName>
    </submittedName>
</protein>
<dbReference type="AlphaFoldDB" id="A0A2S9WWK8"/>
<dbReference type="InterPro" id="IPR029063">
    <property type="entry name" value="SAM-dependent_MTases_sf"/>
</dbReference>
<dbReference type="CDD" id="cd02440">
    <property type="entry name" value="AdoMet_MTases"/>
    <property type="match status" value="1"/>
</dbReference>
<evidence type="ECO:0000313" key="3">
    <source>
        <dbReference type="Proteomes" id="UP000239532"/>
    </source>
</evidence>
<keyword evidence="1" id="KW-0812">Transmembrane</keyword>
<keyword evidence="3" id="KW-1185">Reference proteome</keyword>
<feature type="transmembrane region" description="Helical" evidence="1">
    <location>
        <begin position="243"/>
        <end position="263"/>
    </location>
</feature>
<dbReference type="Proteomes" id="UP000239532">
    <property type="component" value="Unassembled WGS sequence"/>
</dbReference>
<dbReference type="GO" id="GO:0032259">
    <property type="term" value="P:methylation"/>
    <property type="evidence" value="ECO:0007669"/>
    <property type="project" value="UniProtKB-KW"/>
</dbReference>
<organism evidence="2 3">
    <name type="scientific">Nonlabens agnitus</name>
    <dbReference type="NCBI Taxonomy" id="870484"/>
    <lineage>
        <taxon>Bacteria</taxon>
        <taxon>Pseudomonadati</taxon>
        <taxon>Bacteroidota</taxon>
        <taxon>Flavobacteriia</taxon>
        <taxon>Flavobacteriales</taxon>
        <taxon>Flavobacteriaceae</taxon>
        <taxon>Nonlabens</taxon>
    </lineage>
</organism>
<evidence type="ECO:0000256" key="1">
    <source>
        <dbReference type="SAM" id="Phobius"/>
    </source>
</evidence>
<dbReference type="PANTHER" id="PTHR43861:SF6">
    <property type="entry name" value="METHYLTRANSFERASE TYPE 11"/>
    <property type="match status" value="1"/>
</dbReference>
<dbReference type="RefSeq" id="WP_105983466.1">
    <property type="nucleotide sequence ID" value="NZ_MQUC01000003.1"/>
</dbReference>
<dbReference type="GO" id="GO:0008168">
    <property type="term" value="F:methyltransferase activity"/>
    <property type="evidence" value="ECO:0007669"/>
    <property type="project" value="UniProtKB-KW"/>
</dbReference>
<gene>
    <name evidence="2" type="ORF">BST86_12020</name>
</gene>
<reference evidence="2 3" key="1">
    <citation type="submission" date="2016-11" db="EMBL/GenBank/DDBJ databases">
        <title>Trade-off between light-utilization and light-protection in marine flavobacteria.</title>
        <authorList>
            <person name="Kumagai Y."/>
        </authorList>
    </citation>
    <scope>NUCLEOTIDE SEQUENCE [LARGE SCALE GENOMIC DNA]</scope>
    <source>
        <strain evidence="2 3">JCM 17109</strain>
    </source>
</reference>
<dbReference type="Gene3D" id="3.40.50.150">
    <property type="entry name" value="Vaccinia Virus protein VP39"/>
    <property type="match status" value="1"/>
</dbReference>
<keyword evidence="2" id="KW-0808">Transferase</keyword>